<evidence type="ECO:0000313" key="6">
    <source>
        <dbReference type="EMBL" id="TRY76607.1"/>
    </source>
</evidence>
<dbReference type="Proteomes" id="UP000318571">
    <property type="component" value="Chromosome 5"/>
</dbReference>
<dbReference type="PANTHER" id="PTHR19282">
    <property type="entry name" value="TETRASPANIN"/>
    <property type="match status" value="1"/>
</dbReference>
<feature type="transmembrane region" description="Helical" evidence="5">
    <location>
        <begin position="97"/>
        <end position="118"/>
    </location>
</feature>
<dbReference type="AlphaFoldDB" id="A0A553PFZ7"/>
<feature type="transmembrane region" description="Helical" evidence="5">
    <location>
        <begin position="67"/>
        <end position="90"/>
    </location>
</feature>
<comment type="subcellular location">
    <subcellularLocation>
        <location evidence="1">Membrane</location>
        <topology evidence="1">Multi-pass membrane protein</topology>
    </subcellularLocation>
</comment>
<dbReference type="CDD" id="cd03127">
    <property type="entry name" value="tetraspanin_LEL"/>
    <property type="match status" value="1"/>
</dbReference>
<reference evidence="6 7" key="1">
    <citation type="journal article" date="2018" name="Nat. Ecol. Evol.">
        <title>Genomic signatures of mitonuclear coevolution across populations of Tigriopus californicus.</title>
        <authorList>
            <person name="Barreto F.S."/>
            <person name="Watson E.T."/>
            <person name="Lima T.G."/>
            <person name="Willett C.S."/>
            <person name="Edmands S."/>
            <person name="Li W."/>
            <person name="Burton R.S."/>
        </authorList>
    </citation>
    <scope>NUCLEOTIDE SEQUENCE [LARGE SCALE GENOMIC DNA]</scope>
    <source>
        <strain evidence="6 7">San Diego</strain>
    </source>
</reference>
<keyword evidence="3 5" id="KW-1133">Transmembrane helix</keyword>
<evidence type="ECO:0000256" key="5">
    <source>
        <dbReference type="SAM" id="Phobius"/>
    </source>
</evidence>
<proteinExistence type="predicted"/>
<dbReference type="EMBL" id="VCGU01000004">
    <property type="protein sequence ID" value="TRY76607.1"/>
    <property type="molecule type" value="Genomic_DNA"/>
</dbReference>
<dbReference type="STRING" id="6832.A0A553PFZ7"/>
<dbReference type="InterPro" id="IPR008952">
    <property type="entry name" value="Tetraspanin_EC2_sf"/>
</dbReference>
<feature type="transmembrane region" description="Helical" evidence="5">
    <location>
        <begin position="227"/>
        <end position="253"/>
    </location>
</feature>
<name>A0A553PFZ7_TIGCA</name>
<dbReference type="PANTHER" id="PTHR19282:SF544">
    <property type="entry name" value="TETRASPANIN"/>
    <property type="match status" value="1"/>
</dbReference>
<dbReference type="SUPFAM" id="SSF48652">
    <property type="entry name" value="Tetraspanin"/>
    <property type="match status" value="1"/>
</dbReference>
<feature type="transmembrane region" description="Helical" evidence="5">
    <location>
        <begin position="26"/>
        <end position="47"/>
    </location>
</feature>
<gene>
    <name evidence="6" type="ORF">TCAL_03490</name>
</gene>
<dbReference type="Gene3D" id="1.10.1450.10">
    <property type="entry name" value="Tetraspanin"/>
    <property type="match status" value="1"/>
</dbReference>
<sequence>MGLRRSDSVKTTLTMYITRSNKYQKWIGSLSVFILLGSLAMIFSGMVFKFSYYMDQLGMLSWSFEAFPWILICVGSVTFITAMAGFVFSATEQRPLLITYAVCMFVLCILQIASVFFANDIRNRMNGDKFSNMNDALLGYPEDLAVKTKWDYLQSRLRCCGVNGYLDYGSIRHLLPGQQCVPDSCCLTSGCNPKCNNAASGRDLYDIFYTFGCRSILHKIYVEDVEILMVLYGILGTIQGMLEMIAAGLALALSAQISRLVADINNKNTSRG</sequence>
<keyword evidence="2 5" id="KW-0812">Transmembrane</keyword>
<dbReference type="Pfam" id="PF00335">
    <property type="entry name" value="Tetraspanin"/>
    <property type="match status" value="1"/>
</dbReference>
<evidence type="ECO:0000313" key="7">
    <source>
        <dbReference type="Proteomes" id="UP000318571"/>
    </source>
</evidence>
<accession>A0A553PFZ7</accession>
<evidence type="ECO:0000256" key="1">
    <source>
        <dbReference type="ARBA" id="ARBA00004141"/>
    </source>
</evidence>
<keyword evidence="7" id="KW-1185">Reference proteome</keyword>
<dbReference type="GO" id="GO:0005886">
    <property type="term" value="C:plasma membrane"/>
    <property type="evidence" value="ECO:0007669"/>
    <property type="project" value="TreeGrafter"/>
</dbReference>
<evidence type="ECO:0000256" key="2">
    <source>
        <dbReference type="ARBA" id="ARBA00022692"/>
    </source>
</evidence>
<evidence type="ECO:0008006" key="8">
    <source>
        <dbReference type="Google" id="ProtNLM"/>
    </source>
</evidence>
<keyword evidence="4 5" id="KW-0472">Membrane</keyword>
<protein>
    <recommendedName>
        <fullName evidence="8">Tetraspanin</fullName>
    </recommendedName>
</protein>
<evidence type="ECO:0000256" key="3">
    <source>
        <dbReference type="ARBA" id="ARBA00022989"/>
    </source>
</evidence>
<comment type="caution">
    <text evidence="6">The sequence shown here is derived from an EMBL/GenBank/DDBJ whole genome shotgun (WGS) entry which is preliminary data.</text>
</comment>
<dbReference type="InterPro" id="IPR018499">
    <property type="entry name" value="Tetraspanin/Peripherin"/>
</dbReference>
<evidence type="ECO:0000256" key="4">
    <source>
        <dbReference type="ARBA" id="ARBA00023136"/>
    </source>
</evidence>
<organism evidence="6 7">
    <name type="scientific">Tigriopus californicus</name>
    <name type="common">Marine copepod</name>
    <dbReference type="NCBI Taxonomy" id="6832"/>
    <lineage>
        <taxon>Eukaryota</taxon>
        <taxon>Metazoa</taxon>
        <taxon>Ecdysozoa</taxon>
        <taxon>Arthropoda</taxon>
        <taxon>Crustacea</taxon>
        <taxon>Multicrustacea</taxon>
        <taxon>Hexanauplia</taxon>
        <taxon>Copepoda</taxon>
        <taxon>Harpacticoida</taxon>
        <taxon>Harpacticidae</taxon>
        <taxon>Tigriopus</taxon>
    </lineage>
</organism>